<feature type="transmembrane region" description="Helical" evidence="7">
    <location>
        <begin position="200"/>
        <end position="219"/>
    </location>
</feature>
<dbReference type="PANTHER" id="PTHR11654">
    <property type="entry name" value="OLIGOPEPTIDE TRANSPORTER-RELATED"/>
    <property type="match status" value="1"/>
</dbReference>
<protein>
    <submittedName>
        <fullName evidence="8">Uncharacterized protein</fullName>
    </submittedName>
</protein>
<sequence length="506" mass="57252">MNKVLTEKSKDGKVMIKYPKQVIFVCLYELLERYTFYSIRTIILIKIAILVLYFSDVLKMTEDEATVYFHSFIIIAYLLPILGGWVADSWFGKFWTIIYLSCIYVAGVVILTISSVAPQISLPGKPICMVGLVLIAIGTGTLKPCVVPFGADQFIIPEQNHELDEFFSLFYWCINVGSVIACFTSPLIRSQVHCFGNIHCYSLAFTISTSTIVLALAIITMGKKWYTIKEAHHNVVSQFFCCLGYGLWRKIKSHDHRNHWLDHADDKFSQELIEDSKIIVRIFTVISPAIIFWALNDKQSSRWTFQARKLNGEIVNWFKIDPDQMTTLSSLLVLIAVPIFQRGIYPVLGKFGLCKSLLCRMAAGGFLMCVTFLIAALLQSQIELHKSEFQLSIVWQLPQYIVLVCAEILFVVSGTNFAYTQSPINMKSLVTSLWFLTVSLGNIVACIIVGIGINDLTLEFVIDSCIMAFFMTIFSFLAYRFYQSEPVLIVHSVGSAESQRTITSRT</sequence>
<gene>
    <name evidence="8" type="ORF">NEZAVI_LOCUS1612</name>
</gene>
<feature type="transmembrane region" description="Helical" evidence="7">
    <location>
        <begin position="129"/>
        <end position="149"/>
    </location>
</feature>
<feature type="transmembrane region" description="Helical" evidence="7">
    <location>
        <begin position="357"/>
        <end position="378"/>
    </location>
</feature>
<feature type="transmembrane region" description="Helical" evidence="7">
    <location>
        <begin position="67"/>
        <end position="87"/>
    </location>
</feature>
<dbReference type="GO" id="GO:0022857">
    <property type="term" value="F:transmembrane transporter activity"/>
    <property type="evidence" value="ECO:0007669"/>
    <property type="project" value="InterPro"/>
</dbReference>
<name>A0A9P0GY38_NEZVI</name>
<keyword evidence="3 7" id="KW-0812">Transmembrane</keyword>
<feature type="transmembrane region" description="Helical" evidence="7">
    <location>
        <begin position="398"/>
        <end position="419"/>
    </location>
</feature>
<comment type="similarity">
    <text evidence="2">Belongs to the major facilitator superfamily. Proton-dependent oligopeptide transporter (POT/PTR) (TC 2.A.17) family.</text>
</comment>
<dbReference type="InterPro" id="IPR000109">
    <property type="entry name" value="POT_fam"/>
</dbReference>
<comment type="subcellular location">
    <subcellularLocation>
        <location evidence="1">Membrane</location>
        <topology evidence="1">Multi-pass membrane protein</topology>
    </subcellularLocation>
</comment>
<feature type="transmembrane region" description="Helical" evidence="7">
    <location>
        <begin position="37"/>
        <end position="55"/>
    </location>
</feature>
<evidence type="ECO:0000256" key="7">
    <source>
        <dbReference type="SAM" id="Phobius"/>
    </source>
</evidence>
<keyword evidence="5 7" id="KW-1133">Transmembrane helix</keyword>
<evidence type="ECO:0000256" key="5">
    <source>
        <dbReference type="ARBA" id="ARBA00022989"/>
    </source>
</evidence>
<dbReference type="EMBL" id="OV725077">
    <property type="protein sequence ID" value="CAH1390403.1"/>
    <property type="molecule type" value="Genomic_DNA"/>
</dbReference>
<reference evidence="8" key="1">
    <citation type="submission" date="2022-01" db="EMBL/GenBank/DDBJ databases">
        <authorList>
            <person name="King R."/>
        </authorList>
    </citation>
    <scope>NUCLEOTIDE SEQUENCE</scope>
</reference>
<dbReference type="SUPFAM" id="SSF103473">
    <property type="entry name" value="MFS general substrate transporter"/>
    <property type="match status" value="1"/>
</dbReference>
<dbReference type="InterPro" id="IPR036259">
    <property type="entry name" value="MFS_trans_sf"/>
</dbReference>
<evidence type="ECO:0000313" key="8">
    <source>
        <dbReference type="EMBL" id="CAH1390403.1"/>
    </source>
</evidence>
<feature type="transmembrane region" description="Helical" evidence="7">
    <location>
        <begin position="278"/>
        <end position="295"/>
    </location>
</feature>
<keyword evidence="4" id="KW-0653">Protein transport</keyword>
<evidence type="ECO:0000256" key="3">
    <source>
        <dbReference type="ARBA" id="ARBA00022692"/>
    </source>
</evidence>
<dbReference type="InterPro" id="IPR018456">
    <property type="entry name" value="PTR2_symporter_CS"/>
</dbReference>
<feature type="transmembrane region" description="Helical" evidence="7">
    <location>
        <begin position="325"/>
        <end position="345"/>
    </location>
</feature>
<dbReference type="Proteomes" id="UP001152798">
    <property type="component" value="Chromosome 1"/>
</dbReference>
<feature type="transmembrane region" description="Helical" evidence="7">
    <location>
        <begin position="93"/>
        <end position="117"/>
    </location>
</feature>
<feature type="transmembrane region" description="Helical" evidence="7">
    <location>
        <begin position="431"/>
        <end position="454"/>
    </location>
</feature>
<evidence type="ECO:0000256" key="1">
    <source>
        <dbReference type="ARBA" id="ARBA00004141"/>
    </source>
</evidence>
<proteinExistence type="inferred from homology"/>
<evidence type="ECO:0000256" key="4">
    <source>
        <dbReference type="ARBA" id="ARBA00022856"/>
    </source>
</evidence>
<dbReference type="GO" id="GO:0016020">
    <property type="term" value="C:membrane"/>
    <property type="evidence" value="ECO:0007669"/>
    <property type="project" value="UniProtKB-SubCell"/>
</dbReference>
<dbReference type="Pfam" id="PF00854">
    <property type="entry name" value="PTR2"/>
    <property type="match status" value="1"/>
</dbReference>
<dbReference type="PROSITE" id="PS01022">
    <property type="entry name" value="PTR2_1"/>
    <property type="match status" value="1"/>
</dbReference>
<dbReference type="Gene3D" id="1.20.1250.20">
    <property type="entry name" value="MFS general substrate transporter like domains"/>
    <property type="match status" value="1"/>
</dbReference>
<accession>A0A9P0GY38</accession>
<dbReference type="GO" id="GO:0006857">
    <property type="term" value="P:oligopeptide transport"/>
    <property type="evidence" value="ECO:0007669"/>
    <property type="project" value="InterPro"/>
</dbReference>
<feature type="transmembrane region" description="Helical" evidence="7">
    <location>
        <begin position="169"/>
        <end position="188"/>
    </location>
</feature>
<keyword evidence="6 7" id="KW-0472">Membrane</keyword>
<keyword evidence="4" id="KW-0813">Transport</keyword>
<organism evidence="8 9">
    <name type="scientific">Nezara viridula</name>
    <name type="common">Southern green stink bug</name>
    <name type="synonym">Cimex viridulus</name>
    <dbReference type="NCBI Taxonomy" id="85310"/>
    <lineage>
        <taxon>Eukaryota</taxon>
        <taxon>Metazoa</taxon>
        <taxon>Ecdysozoa</taxon>
        <taxon>Arthropoda</taxon>
        <taxon>Hexapoda</taxon>
        <taxon>Insecta</taxon>
        <taxon>Pterygota</taxon>
        <taxon>Neoptera</taxon>
        <taxon>Paraneoptera</taxon>
        <taxon>Hemiptera</taxon>
        <taxon>Heteroptera</taxon>
        <taxon>Panheteroptera</taxon>
        <taxon>Pentatomomorpha</taxon>
        <taxon>Pentatomoidea</taxon>
        <taxon>Pentatomidae</taxon>
        <taxon>Pentatominae</taxon>
        <taxon>Nezara</taxon>
    </lineage>
</organism>
<evidence type="ECO:0000256" key="2">
    <source>
        <dbReference type="ARBA" id="ARBA00005982"/>
    </source>
</evidence>
<evidence type="ECO:0000256" key="6">
    <source>
        <dbReference type="ARBA" id="ARBA00023136"/>
    </source>
</evidence>
<keyword evidence="9" id="KW-1185">Reference proteome</keyword>
<feature type="transmembrane region" description="Helical" evidence="7">
    <location>
        <begin position="460"/>
        <end position="482"/>
    </location>
</feature>
<evidence type="ECO:0000313" key="9">
    <source>
        <dbReference type="Proteomes" id="UP001152798"/>
    </source>
</evidence>
<dbReference type="OrthoDB" id="6605023at2759"/>
<dbReference type="AlphaFoldDB" id="A0A9P0GY38"/>
<keyword evidence="4" id="KW-0571">Peptide transport</keyword>